<reference evidence="1 2" key="1">
    <citation type="submission" date="2022-03" db="EMBL/GenBank/DDBJ databases">
        <authorList>
            <person name="Macdonald S."/>
            <person name="Ahmed S."/>
            <person name="Newling K."/>
        </authorList>
    </citation>
    <scope>NUCLEOTIDE SEQUENCE [LARGE SCALE GENOMIC DNA]</scope>
</reference>
<sequence>MASSSSPAHARVTTASHQPFSCPLLPTNVTNLRLPAACFTLRFKSNFLSAALSSRQTRSVPVPVVFDNRRRRRSMEPGNVYVRDSFVLWF</sequence>
<gene>
    <name evidence="1" type="ORF">ERUC_LOCUS22419</name>
</gene>
<proteinExistence type="predicted"/>
<evidence type="ECO:0000313" key="2">
    <source>
        <dbReference type="Proteomes" id="UP001642260"/>
    </source>
</evidence>
<name>A0ABC8KCI0_ERUVS</name>
<organism evidence="1 2">
    <name type="scientific">Eruca vesicaria subsp. sativa</name>
    <name type="common">Garden rocket</name>
    <name type="synonym">Eruca sativa</name>
    <dbReference type="NCBI Taxonomy" id="29727"/>
    <lineage>
        <taxon>Eukaryota</taxon>
        <taxon>Viridiplantae</taxon>
        <taxon>Streptophyta</taxon>
        <taxon>Embryophyta</taxon>
        <taxon>Tracheophyta</taxon>
        <taxon>Spermatophyta</taxon>
        <taxon>Magnoliopsida</taxon>
        <taxon>eudicotyledons</taxon>
        <taxon>Gunneridae</taxon>
        <taxon>Pentapetalae</taxon>
        <taxon>rosids</taxon>
        <taxon>malvids</taxon>
        <taxon>Brassicales</taxon>
        <taxon>Brassicaceae</taxon>
        <taxon>Brassiceae</taxon>
        <taxon>Eruca</taxon>
    </lineage>
</organism>
<dbReference type="AlphaFoldDB" id="A0ABC8KCI0"/>
<accession>A0ABC8KCI0</accession>
<dbReference type="Proteomes" id="UP001642260">
    <property type="component" value="Unassembled WGS sequence"/>
</dbReference>
<evidence type="ECO:0000313" key="1">
    <source>
        <dbReference type="EMBL" id="CAH8356664.1"/>
    </source>
</evidence>
<keyword evidence="2" id="KW-1185">Reference proteome</keyword>
<protein>
    <submittedName>
        <fullName evidence="1">Uncharacterized protein</fullName>
    </submittedName>
</protein>
<comment type="caution">
    <text evidence="1">The sequence shown here is derived from an EMBL/GenBank/DDBJ whole genome shotgun (WGS) entry which is preliminary data.</text>
</comment>
<dbReference type="EMBL" id="CAKOAT010219598">
    <property type="protein sequence ID" value="CAH8356664.1"/>
    <property type="molecule type" value="Genomic_DNA"/>
</dbReference>